<reference evidence="8" key="1">
    <citation type="submission" date="2022-10" db="EMBL/GenBank/DDBJ databases">
        <title>Tapping the CABI collections for fungal endophytes: first genome assemblies for Collariella, Neodidymelliopsis, Ascochyta clinopodiicola, Didymella pomorum, Didymosphaeria variabile, Neocosmospora piperis and Neocucurbitaria cava.</title>
        <authorList>
            <person name="Hill R."/>
        </authorList>
    </citation>
    <scope>NUCLEOTIDE SEQUENCE</scope>
    <source>
        <strain evidence="8">IMI 356814</strain>
    </source>
</reference>
<dbReference type="InterPro" id="IPR052374">
    <property type="entry name" value="SERAC1"/>
</dbReference>
<feature type="region of interest" description="Disordered" evidence="7">
    <location>
        <begin position="1"/>
        <end position="43"/>
    </location>
</feature>
<evidence type="ECO:0000256" key="6">
    <source>
        <dbReference type="ARBA" id="ARBA00023136"/>
    </source>
</evidence>
<keyword evidence="9" id="KW-1185">Reference proteome</keyword>
<keyword evidence="5" id="KW-0496">Mitochondrion</keyword>
<protein>
    <submittedName>
        <fullName evidence="8">Uncharacterized protein</fullName>
    </submittedName>
</protein>
<gene>
    <name evidence="8" type="ORF">N0V83_005949</name>
</gene>
<keyword evidence="6" id="KW-0472">Membrane</keyword>
<dbReference type="OrthoDB" id="5086500at2759"/>
<accession>A0A9W9CLR7</accession>
<evidence type="ECO:0000256" key="3">
    <source>
        <dbReference type="ARBA" id="ARBA00004370"/>
    </source>
</evidence>
<evidence type="ECO:0000256" key="7">
    <source>
        <dbReference type="SAM" id="MobiDB-lite"/>
    </source>
</evidence>
<organism evidence="8 9">
    <name type="scientific">Neocucurbitaria cava</name>
    <dbReference type="NCBI Taxonomy" id="798079"/>
    <lineage>
        <taxon>Eukaryota</taxon>
        <taxon>Fungi</taxon>
        <taxon>Dikarya</taxon>
        <taxon>Ascomycota</taxon>
        <taxon>Pezizomycotina</taxon>
        <taxon>Dothideomycetes</taxon>
        <taxon>Pleosporomycetidae</taxon>
        <taxon>Pleosporales</taxon>
        <taxon>Pleosporineae</taxon>
        <taxon>Cucurbitariaceae</taxon>
        <taxon>Neocucurbitaria</taxon>
    </lineage>
</organism>
<name>A0A9W9CLR7_9PLEO</name>
<comment type="subcellular location">
    <subcellularLocation>
        <location evidence="2">Endoplasmic reticulum</location>
    </subcellularLocation>
    <subcellularLocation>
        <location evidence="3">Membrane</location>
    </subcellularLocation>
    <subcellularLocation>
        <location evidence="1">Mitochondrion</location>
    </subcellularLocation>
</comment>
<evidence type="ECO:0000256" key="1">
    <source>
        <dbReference type="ARBA" id="ARBA00004173"/>
    </source>
</evidence>
<dbReference type="GO" id="GO:0005783">
    <property type="term" value="C:endoplasmic reticulum"/>
    <property type="evidence" value="ECO:0007669"/>
    <property type="project" value="UniProtKB-SubCell"/>
</dbReference>
<dbReference type="Proteomes" id="UP001140560">
    <property type="component" value="Unassembled WGS sequence"/>
</dbReference>
<dbReference type="PANTHER" id="PTHR48182:SF2">
    <property type="entry name" value="PROTEIN SERAC1"/>
    <property type="match status" value="1"/>
</dbReference>
<dbReference type="EMBL" id="JAPEUY010000010">
    <property type="protein sequence ID" value="KAJ4368867.1"/>
    <property type="molecule type" value="Genomic_DNA"/>
</dbReference>
<evidence type="ECO:0000313" key="8">
    <source>
        <dbReference type="EMBL" id="KAJ4368867.1"/>
    </source>
</evidence>
<evidence type="ECO:0000256" key="2">
    <source>
        <dbReference type="ARBA" id="ARBA00004240"/>
    </source>
</evidence>
<feature type="compositionally biased region" description="Polar residues" evidence="7">
    <location>
        <begin position="23"/>
        <end position="43"/>
    </location>
</feature>
<keyword evidence="4" id="KW-0256">Endoplasmic reticulum</keyword>
<evidence type="ECO:0000256" key="4">
    <source>
        <dbReference type="ARBA" id="ARBA00022824"/>
    </source>
</evidence>
<sequence length="181" mass="20201">MARLEHPDGPLPTRQRTHHSHAETFSSRLSRAPTLSPTEDSFSINEEHEQLKAEDTKKSSFMRRRLASARPQGTKGVESKGPLGLRSLFHAPETLVDLIFVHGLGGDSIKAWCLDNDADLFWPQYWLPKESGFLNTSIHSFGYDSNGGSAKLSTLNVHDFGDSLYDELLNSLHVTNKSKVK</sequence>
<comment type="caution">
    <text evidence="8">The sequence shown here is derived from an EMBL/GenBank/DDBJ whole genome shotgun (WGS) entry which is preliminary data.</text>
</comment>
<dbReference type="PANTHER" id="PTHR48182">
    <property type="entry name" value="PROTEIN SERAC1"/>
    <property type="match status" value="1"/>
</dbReference>
<proteinExistence type="predicted"/>
<dbReference type="GO" id="GO:0005739">
    <property type="term" value="C:mitochondrion"/>
    <property type="evidence" value="ECO:0007669"/>
    <property type="project" value="UniProtKB-SubCell"/>
</dbReference>
<dbReference type="GO" id="GO:0016020">
    <property type="term" value="C:membrane"/>
    <property type="evidence" value="ECO:0007669"/>
    <property type="project" value="UniProtKB-SubCell"/>
</dbReference>
<dbReference type="AlphaFoldDB" id="A0A9W9CLR7"/>
<evidence type="ECO:0000256" key="5">
    <source>
        <dbReference type="ARBA" id="ARBA00023128"/>
    </source>
</evidence>
<evidence type="ECO:0000313" key="9">
    <source>
        <dbReference type="Proteomes" id="UP001140560"/>
    </source>
</evidence>